<dbReference type="Gene3D" id="3.40.190.10">
    <property type="entry name" value="Periplasmic binding protein-like II"/>
    <property type="match status" value="1"/>
</dbReference>
<evidence type="ECO:0000313" key="3">
    <source>
        <dbReference type="EMBL" id="EXU79359.1"/>
    </source>
</evidence>
<gene>
    <name evidence="3" type="ORF">AX13_05360</name>
</gene>
<dbReference type="AlphaFoldDB" id="A0A014MMJ1"/>
<evidence type="ECO:0000256" key="1">
    <source>
        <dbReference type="ARBA" id="ARBA00006987"/>
    </source>
</evidence>
<sequence>MQQQSGLRTRRNAVLGAVMAVMGLAGASAQAQQDFPSANRQMRILVPFTAGGSSDVQARMLADKLGRLWNVPVVVENKPGAGGHLGGKYVVDQPADGYTLMVGSIGLHATYAVYPKLPYDPAKDLRVLTVLAEMPHVVVATPSLPVKTLSDLTQLTKKESNSINFGSAGVGSSVHMMGELYKLQSGAPIVHVPYRGSSAALNDLLGGQIQLMFENPPTVLSHVRGGKLKALAVTGSQRLEALPDVPTAAEAGMKDYVATSWTTVAVSAKVPETIVQKLNADIRKVVNTPEFHKGLADQGMSAVANTLPEAQSFVAREKQRWDRVISEGKITAN</sequence>
<feature type="signal peptide" evidence="2">
    <location>
        <begin position="1"/>
        <end position="31"/>
    </location>
</feature>
<organism evidence="3 4">
    <name type="scientific">Comamonas aquatica DA1877</name>
    <dbReference type="NCBI Taxonomy" id="1457173"/>
    <lineage>
        <taxon>Bacteria</taxon>
        <taxon>Pseudomonadati</taxon>
        <taxon>Pseudomonadota</taxon>
        <taxon>Betaproteobacteria</taxon>
        <taxon>Burkholderiales</taxon>
        <taxon>Comamonadaceae</taxon>
        <taxon>Comamonas</taxon>
    </lineage>
</organism>
<dbReference type="EMBL" id="JBOK01000017">
    <property type="protein sequence ID" value="EXU79359.1"/>
    <property type="molecule type" value="Genomic_DNA"/>
</dbReference>
<dbReference type="Proteomes" id="UP000020766">
    <property type="component" value="Unassembled WGS sequence"/>
</dbReference>
<dbReference type="CDD" id="cd13578">
    <property type="entry name" value="PBP2_Bug27"/>
    <property type="match status" value="1"/>
</dbReference>
<comment type="similarity">
    <text evidence="1">Belongs to the UPF0065 (bug) family.</text>
</comment>
<dbReference type="PANTHER" id="PTHR42928">
    <property type="entry name" value="TRICARBOXYLATE-BINDING PROTEIN"/>
    <property type="match status" value="1"/>
</dbReference>
<dbReference type="InterPro" id="IPR005064">
    <property type="entry name" value="BUG"/>
</dbReference>
<dbReference type="SUPFAM" id="SSF53850">
    <property type="entry name" value="Periplasmic binding protein-like II"/>
    <property type="match status" value="1"/>
</dbReference>
<feature type="chain" id="PRO_5001473993" evidence="2">
    <location>
        <begin position="32"/>
        <end position="333"/>
    </location>
</feature>
<protein>
    <submittedName>
        <fullName evidence="3">ABC transporter substrate-binding protein</fullName>
    </submittedName>
</protein>
<dbReference type="Gene3D" id="3.40.190.150">
    <property type="entry name" value="Bordetella uptake gene, domain 1"/>
    <property type="match status" value="1"/>
</dbReference>
<dbReference type="InterPro" id="IPR042100">
    <property type="entry name" value="Bug_dom1"/>
</dbReference>
<comment type="caution">
    <text evidence="3">The sequence shown here is derived from an EMBL/GenBank/DDBJ whole genome shotgun (WGS) entry which is preliminary data.</text>
</comment>
<evidence type="ECO:0000313" key="4">
    <source>
        <dbReference type="Proteomes" id="UP000020766"/>
    </source>
</evidence>
<proteinExistence type="inferred from homology"/>
<name>A0A014MMJ1_9BURK</name>
<dbReference type="PANTHER" id="PTHR42928:SF5">
    <property type="entry name" value="BLR1237 PROTEIN"/>
    <property type="match status" value="1"/>
</dbReference>
<dbReference type="PATRIC" id="fig|1457173.3.peg.2750"/>
<dbReference type="Pfam" id="PF03401">
    <property type="entry name" value="TctC"/>
    <property type="match status" value="1"/>
</dbReference>
<dbReference type="PIRSF" id="PIRSF017082">
    <property type="entry name" value="YflP"/>
    <property type="match status" value="1"/>
</dbReference>
<evidence type="ECO:0000256" key="2">
    <source>
        <dbReference type="SAM" id="SignalP"/>
    </source>
</evidence>
<accession>A0A014MMJ1</accession>
<keyword evidence="4" id="KW-1185">Reference proteome</keyword>
<reference evidence="3 4" key="1">
    <citation type="submission" date="2014-01" db="EMBL/GenBank/DDBJ databases">
        <title>Interspecies Systems Biology Uncovers Metabolites Affecting C. elegans Gene Expression and Life History Traits.</title>
        <authorList>
            <person name="Watson E."/>
            <person name="Macneil L.T."/>
            <person name="Ritter A.D."/>
            <person name="Yilmaz L.S."/>
            <person name="Rosebrock A.P."/>
            <person name="Caudy A.A."/>
            <person name="Walhout A.J."/>
        </authorList>
    </citation>
    <scope>NUCLEOTIDE SEQUENCE [LARGE SCALE GENOMIC DNA]</scope>
    <source>
        <strain evidence="3 4">DA1877</strain>
    </source>
</reference>
<keyword evidence="2" id="KW-0732">Signal</keyword>